<dbReference type="Gene3D" id="3.40.190.10">
    <property type="entry name" value="Periplasmic binding protein-like II"/>
    <property type="match status" value="2"/>
</dbReference>
<reference evidence="4 5" key="1">
    <citation type="journal article" date="2020" name="Harmful Algae">
        <title>Molecular and morphological characterization of a novel dihydroanatoxin-a producing Microcoleus species (cyanobacteria) from the Russian River, California, USA.</title>
        <authorList>
            <person name="Conklin K.Y."/>
            <person name="Stancheva R."/>
            <person name="Otten T.G."/>
            <person name="Fadness R."/>
            <person name="Boyer G.L."/>
            <person name="Read B."/>
            <person name="Zhang X."/>
            <person name="Sheath R.G."/>
        </authorList>
    </citation>
    <scope>NUCLEOTIDE SEQUENCE [LARGE SCALE GENOMIC DNA]</scope>
    <source>
        <strain evidence="4 5">PTRS2</strain>
    </source>
</reference>
<dbReference type="Proteomes" id="UP001384579">
    <property type="component" value="Unassembled WGS sequence"/>
</dbReference>
<keyword evidence="5" id="KW-1185">Reference proteome</keyword>
<dbReference type="Pfam" id="PF12849">
    <property type="entry name" value="PBP_like_2"/>
    <property type="match status" value="1"/>
</dbReference>
<evidence type="ECO:0000256" key="1">
    <source>
        <dbReference type="ARBA" id="ARBA00022729"/>
    </source>
</evidence>
<dbReference type="InterPro" id="IPR050811">
    <property type="entry name" value="Phosphate_ABC_transporter"/>
</dbReference>
<accession>A0ABU8YIV8</accession>
<dbReference type="EMBL" id="JBBLXS010000040">
    <property type="protein sequence ID" value="MEK0184246.1"/>
    <property type="molecule type" value="Genomic_DNA"/>
</dbReference>
<proteinExistence type="predicted"/>
<dbReference type="SUPFAM" id="SSF53850">
    <property type="entry name" value="Periplasmic binding protein-like II"/>
    <property type="match status" value="1"/>
</dbReference>
<gene>
    <name evidence="4" type="ORF">WMG39_05205</name>
</gene>
<evidence type="ECO:0000256" key="2">
    <source>
        <dbReference type="SAM" id="MobiDB-lite"/>
    </source>
</evidence>
<sequence length="314" mass="32253">MAKSSGPPPIVFILLFFLLAGGAFFFLNKPASQDAQNTPTPTPAADGGANLPPVAPVPSGASPVAASSFAPPTSVAPGTVVKIDGSTSMVTINLNLKKGFQGKFSGTKVDTKANGSANGIKDLVAGTADIAAVSQPLTAGEQSQGLTAVPVALDAIALVVGTNNPFTGGLTVAQVQDIFKGNTQDWSKVGGPAGPIKIINRPEVSGTHQTFKEQVLKGANFATGPNITTLDRDATTPLLQALGNNGIGYATFAQVVNQKTVRVVPVDGATPDAGNYPYQRQLYYVYKNPPSQAVKDFLGYATSPEGQKAMLAEN</sequence>
<keyword evidence="1" id="KW-0732">Signal</keyword>
<dbReference type="PANTHER" id="PTHR30570">
    <property type="entry name" value="PERIPLASMIC PHOSPHATE BINDING COMPONENT OF PHOSPHATE ABC TRANSPORTER"/>
    <property type="match status" value="1"/>
</dbReference>
<dbReference type="RefSeq" id="WP_340522367.1">
    <property type="nucleotide sequence ID" value="NZ_JBBLXS010000040.1"/>
</dbReference>
<name>A0ABU8YIV8_9CYAN</name>
<organism evidence="4 5">
    <name type="scientific">Microcoleus anatoxicus PTRS2</name>
    <dbReference type="NCBI Taxonomy" id="2705321"/>
    <lineage>
        <taxon>Bacteria</taxon>
        <taxon>Bacillati</taxon>
        <taxon>Cyanobacteriota</taxon>
        <taxon>Cyanophyceae</taxon>
        <taxon>Oscillatoriophycideae</taxon>
        <taxon>Oscillatoriales</taxon>
        <taxon>Microcoleaceae</taxon>
        <taxon>Microcoleus</taxon>
        <taxon>Microcoleus anatoxicus</taxon>
    </lineage>
</organism>
<dbReference type="PANTHER" id="PTHR30570:SF1">
    <property type="entry name" value="PHOSPHATE-BINDING PROTEIN PSTS"/>
    <property type="match status" value="1"/>
</dbReference>
<comment type="caution">
    <text evidence="4">The sequence shown here is derived from an EMBL/GenBank/DDBJ whole genome shotgun (WGS) entry which is preliminary data.</text>
</comment>
<evidence type="ECO:0000259" key="3">
    <source>
        <dbReference type="Pfam" id="PF12849"/>
    </source>
</evidence>
<protein>
    <submittedName>
        <fullName evidence="4">Phosphate ABC transporter substrate-binding protein</fullName>
    </submittedName>
</protein>
<evidence type="ECO:0000313" key="4">
    <source>
        <dbReference type="EMBL" id="MEK0184246.1"/>
    </source>
</evidence>
<feature type="domain" description="PBP" evidence="3">
    <location>
        <begin position="77"/>
        <end position="305"/>
    </location>
</feature>
<feature type="region of interest" description="Disordered" evidence="2">
    <location>
        <begin position="33"/>
        <end position="53"/>
    </location>
</feature>
<evidence type="ECO:0000313" key="5">
    <source>
        <dbReference type="Proteomes" id="UP001384579"/>
    </source>
</evidence>
<dbReference type="InterPro" id="IPR024370">
    <property type="entry name" value="PBP_domain"/>
</dbReference>
<dbReference type="CDD" id="cd13653">
    <property type="entry name" value="PBP2_phosphate_like_1"/>
    <property type="match status" value="1"/>
</dbReference>